<feature type="repeat" description="NHL" evidence="2">
    <location>
        <begin position="591"/>
        <end position="634"/>
    </location>
</feature>
<dbReference type="PANTHER" id="PTHR24104:SF25">
    <property type="entry name" value="PROTEIN LIN-41"/>
    <property type="match status" value="1"/>
</dbReference>
<feature type="repeat" description="NHL" evidence="2">
    <location>
        <begin position="88"/>
        <end position="127"/>
    </location>
</feature>
<dbReference type="PANTHER" id="PTHR24104">
    <property type="entry name" value="E3 UBIQUITIN-PROTEIN LIGASE NHLRC1-RELATED"/>
    <property type="match status" value="1"/>
</dbReference>
<evidence type="ECO:0000256" key="1">
    <source>
        <dbReference type="ARBA" id="ARBA00022737"/>
    </source>
</evidence>
<dbReference type="Pfam" id="PF08450">
    <property type="entry name" value="SGL"/>
    <property type="match status" value="1"/>
</dbReference>
<comment type="caution">
    <text evidence="5">The sequence shown here is derived from an EMBL/GenBank/DDBJ whole genome shotgun (WGS) entry which is preliminary data.</text>
</comment>
<evidence type="ECO:0000256" key="3">
    <source>
        <dbReference type="SAM" id="SignalP"/>
    </source>
</evidence>
<evidence type="ECO:0000256" key="2">
    <source>
        <dbReference type="PROSITE-ProRule" id="PRU00504"/>
    </source>
</evidence>
<keyword evidence="3" id="KW-0732">Signal</keyword>
<organism evidence="5 6">
    <name type="scientific">Rhizobium mayense</name>
    <dbReference type="NCBI Taxonomy" id="1312184"/>
    <lineage>
        <taxon>Bacteria</taxon>
        <taxon>Pseudomonadati</taxon>
        <taxon>Pseudomonadota</taxon>
        <taxon>Alphaproteobacteria</taxon>
        <taxon>Hyphomicrobiales</taxon>
        <taxon>Rhizobiaceae</taxon>
        <taxon>Rhizobium/Agrobacterium group</taxon>
        <taxon>Rhizobium</taxon>
    </lineage>
</organism>
<dbReference type="SUPFAM" id="SSF63829">
    <property type="entry name" value="Calcium-dependent phosphotriesterase"/>
    <property type="match status" value="1"/>
</dbReference>
<dbReference type="InterPro" id="IPR001258">
    <property type="entry name" value="NHL_repeat"/>
</dbReference>
<evidence type="ECO:0000313" key="6">
    <source>
        <dbReference type="Proteomes" id="UP001172645"/>
    </source>
</evidence>
<feature type="signal peptide" evidence="3">
    <location>
        <begin position="1"/>
        <end position="19"/>
    </location>
</feature>
<evidence type="ECO:0000259" key="4">
    <source>
        <dbReference type="Pfam" id="PF08450"/>
    </source>
</evidence>
<keyword evidence="1" id="KW-0677">Repeat</keyword>
<dbReference type="Proteomes" id="UP001172645">
    <property type="component" value="Unassembled WGS sequence"/>
</dbReference>
<dbReference type="InterPro" id="IPR050952">
    <property type="entry name" value="TRIM-NHL_E3_ligases"/>
</dbReference>
<keyword evidence="6" id="KW-1185">Reference proteome</keyword>
<feature type="chain" id="PRO_5045958789" evidence="3">
    <location>
        <begin position="20"/>
        <end position="774"/>
    </location>
</feature>
<reference evidence="5" key="1">
    <citation type="submission" date="2023-06" db="EMBL/GenBank/DDBJ databases">
        <title>Phylogenetic Diversity of Rhizobium strains.</title>
        <authorList>
            <person name="Moura F.T."/>
            <person name="Helene L.C.F."/>
            <person name="Hungria M."/>
        </authorList>
    </citation>
    <scope>NUCLEOTIDE SEQUENCE</scope>
    <source>
        <strain evidence="5">CCGE526</strain>
    </source>
</reference>
<dbReference type="Gene3D" id="2.120.10.30">
    <property type="entry name" value="TolB, C-terminal domain"/>
    <property type="match status" value="5"/>
</dbReference>
<feature type="repeat" description="NHL" evidence="2">
    <location>
        <begin position="178"/>
        <end position="221"/>
    </location>
</feature>
<feature type="domain" description="SMP-30/Gluconolactonase/LRE-like region" evidence="4">
    <location>
        <begin position="469"/>
        <end position="589"/>
    </location>
</feature>
<protein>
    <submittedName>
        <fullName evidence="5">NHL repeat-containing protein</fullName>
    </submittedName>
</protein>
<dbReference type="SUPFAM" id="SSF63825">
    <property type="entry name" value="YWTD domain"/>
    <property type="match status" value="1"/>
</dbReference>
<evidence type="ECO:0000313" key="5">
    <source>
        <dbReference type="EMBL" id="MDL2399450.1"/>
    </source>
</evidence>
<dbReference type="InterPro" id="IPR011042">
    <property type="entry name" value="6-blade_b-propeller_TolB-like"/>
</dbReference>
<feature type="repeat" description="NHL" evidence="2">
    <location>
        <begin position="37"/>
        <end position="80"/>
    </location>
</feature>
<name>A0ABT7JSW6_9HYPH</name>
<dbReference type="Pfam" id="PF01436">
    <property type="entry name" value="NHL"/>
    <property type="match status" value="3"/>
</dbReference>
<proteinExistence type="predicted"/>
<sequence length="774" mass="83781">MRTLIIGLMMVLCFGTVLASPPPFPDEMKYPNVVPPRKQFGGYGSGLGQMNEPVAVAVSKQSEIYIADTFNNRVIVYSVDGVFLRSWGSLGRDSGKLVNPQGIFVGSDGKVYVSDTGNGRIQVYDALGNYIRTIGTGIGGMSGHLNEPMGLAVKGEKIYVADRGNERVAIFGTDGTYEGQIGELGTADGQFNYPTDVAIDDSGFVYVADAYNNRIQKFDNTGKYVAQWGGWGSYSGLFANPSSVSFAGDKLYVGDLINHRIQVFDDKGNYLYQWGRHPPTGHEGNGRLHYPAKVAVAPDDSFSVVCEPFEYRCQVFDTSSASAVHNVDDKAWWDKGSRFHYGTRAVCQGGLMTIAEPDTHSVLVFDITADKPKLLTRLGGQGRALGSFVRPSGMTINSDSGEIIVSDGGNHRLQEFELSRMVPASAEFAPNVSRVVRAKSVIGLALPHISAQGFDGSNASPVEPSALARDKDGSLYMADPHNSRVIVLDKDMNPVRTIGHYGSGDGELEVPNDISFSKDGETLYIVDTYNFRIEAFDRKTGNYKFQWGAPGAQQGNFIHPFGIASGNDGFVYVSDDAANRIQKFDEAGNFVLTFGRWGTEPGQFYKPKGVTQDYKGRIIVADFGNHRGQIFTSSGDYLDMFGIGEGYTPPLVLANQAHVLASAGPSSQISNGGSYVVTYSISDGAISIGQPFALTLRILNAQDHSDASDVGLSVSATMPAHYHGMNTQPTVERAPDGSWHIKGMLFHMPGAWQLNFDISGPNGIERAQADYLLQ</sequence>
<dbReference type="PROSITE" id="PS51125">
    <property type="entry name" value="NHL"/>
    <property type="match status" value="5"/>
</dbReference>
<dbReference type="RefSeq" id="WP_285868410.1">
    <property type="nucleotide sequence ID" value="NZ_JARFYM010000006.1"/>
</dbReference>
<dbReference type="SUPFAM" id="SSF101898">
    <property type="entry name" value="NHL repeat"/>
    <property type="match status" value="1"/>
</dbReference>
<dbReference type="InterPro" id="IPR013658">
    <property type="entry name" value="SGL"/>
</dbReference>
<feature type="repeat" description="NHL" evidence="2">
    <location>
        <begin position="375"/>
        <end position="419"/>
    </location>
</feature>
<dbReference type="CDD" id="cd05819">
    <property type="entry name" value="NHL"/>
    <property type="match status" value="1"/>
</dbReference>
<accession>A0ABT7JSW6</accession>
<gene>
    <name evidence="5" type="ORF">PY649_11135</name>
</gene>
<dbReference type="EMBL" id="JARFYM010000006">
    <property type="protein sequence ID" value="MDL2399450.1"/>
    <property type="molecule type" value="Genomic_DNA"/>
</dbReference>